<evidence type="ECO:0000313" key="2">
    <source>
        <dbReference type="Proteomes" id="UP000218811"/>
    </source>
</evidence>
<accession>A0A2H3J9S2</accession>
<name>A0A2H3J9S2_WOLCO</name>
<gene>
    <name evidence="1" type="ORF">WOLCODRAFT_16000</name>
</gene>
<protein>
    <submittedName>
        <fullName evidence="1">Uncharacterized protein</fullName>
    </submittedName>
</protein>
<dbReference type="AlphaFoldDB" id="A0A2H3J9S2"/>
<keyword evidence="2" id="KW-1185">Reference proteome</keyword>
<evidence type="ECO:0000313" key="1">
    <source>
        <dbReference type="EMBL" id="PCH38671.1"/>
    </source>
</evidence>
<dbReference type="STRING" id="742152.A0A2H3J9S2"/>
<sequence>MSDTHRSSHNSQGARPIHSPPFTVYESVWILDESIFLKTQHNTFYIETQVYLVLSNPDFRHLLEWASRSVAPIIPRLPILVHPVRIWDETLFPYASSIEFAAKIHAFMMLNEDSRLLRGDRYHPPISRDSEFPGWNGQPRKRVPVLNASNNQFHGLEGANDPMPFDNNSQKMSIRILWPGCDEHNEQVNIRSKVGQPLKTVGHIVLSVAQIMIKYYNANKDRECASEHEEWRLGPNHITLDRITLVGISQNTVGSLQPVLRFHQSGKFSSNFE</sequence>
<proteinExistence type="predicted"/>
<dbReference type="Proteomes" id="UP000218811">
    <property type="component" value="Unassembled WGS sequence"/>
</dbReference>
<organism evidence="1 2">
    <name type="scientific">Wolfiporia cocos (strain MD-104)</name>
    <name type="common">Brown rot fungus</name>
    <dbReference type="NCBI Taxonomy" id="742152"/>
    <lineage>
        <taxon>Eukaryota</taxon>
        <taxon>Fungi</taxon>
        <taxon>Dikarya</taxon>
        <taxon>Basidiomycota</taxon>
        <taxon>Agaricomycotina</taxon>
        <taxon>Agaricomycetes</taxon>
        <taxon>Polyporales</taxon>
        <taxon>Phaeolaceae</taxon>
        <taxon>Wolfiporia</taxon>
    </lineage>
</organism>
<dbReference type="OrthoDB" id="2803082at2759"/>
<dbReference type="EMBL" id="KB467942">
    <property type="protein sequence ID" value="PCH38671.1"/>
    <property type="molecule type" value="Genomic_DNA"/>
</dbReference>
<reference evidence="1 2" key="1">
    <citation type="journal article" date="2012" name="Science">
        <title>The Paleozoic origin of enzymatic lignin decomposition reconstructed from 31 fungal genomes.</title>
        <authorList>
            <person name="Floudas D."/>
            <person name="Binder M."/>
            <person name="Riley R."/>
            <person name="Barry K."/>
            <person name="Blanchette R.A."/>
            <person name="Henrissat B."/>
            <person name="Martinez A.T."/>
            <person name="Otillar R."/>
            <person name="Spatafora J.W."/>
            <person name="Yadav J.S."/>
            <person name="Aerts A."/>
            <person name="Benoit I."/>
            <person name="Boyd A."/>
            <person name="Carlson A."/>
            <person name="Copeland A."/>
            <person name="Coutinho P.M."/>
            <person name="de Vries R.P."/>
            <person name="Ferreira P."/>
            <person name="Findley K."/>
            <person name="Foster B."/>
            <person name="Gaskell J."/>
            <person name="Glotzer D."/>
            <person name="Gorecki P."/>
            <person name="Heitman J."/>
            <person name="Hesse C."/>
            <person name="Hori C."/>
            <person name="Igarashi K."/>
            <person name="Jurgens J.A."/>
            <person name="Kallen N."/>
            <person name="Kersten P."/>
            <person name="Kohler A."/>
            <person name="Kuees U."/>
            <person name="Kumar T.K.A."/>
            <person name="Kuo A."/>
            <person name="LaButti K."/>
            <person name="Larrondo L.F."/>
            <person name="Lindquist E."/>
            <person name="Ling A."/>
            <person name="Lombard V."/>
            <person name="Lucas S."/>
            <person name="Lundell T."/>
            <person name="Martin R."/>
            <person name="McLaughlin D.J."/>
            <person name="Morgenstern I."/>
            <person name="Morin E."/>
            <person name="Murat C."/>
            <person name="Nagy L.G."/>
            <person name="Nolan M."/>
            <person name="Ohm R.A."/>
            <person name="Patyshakuliyeva A."/>
            <person name="Rokas A."/>
            <person name="Ruiz-Duenas F.J."/>
            <person name="Sabat G."/>
            <person name="Salamov A."/>
            <person name="Samejima M."/>
            <person name="Schmutz J."/>
            <person name="Slot J.C."/>
            <person name="St John F."/>
            <person name="Stenlid J."/>
            <person name="Sun H."/>
            <person name="Sun S."/>
            <person name="Syed K."/>
            <person name="Tsang A."/>
            <person name="Wiebenga A."/>
            <person name="Young D."/>
            <person name="Pisabarro A."/>
            <person name="Eastwood D.C."/>
            <person name="Martin F."/>
            <person name="Cullen D."/>
            <person name="Grigoriev I.V."/>
            <person name="Hibbett D.S."/>
        </authorList>
    </citation>
    <scope>NUCLEOTIDE SEQUENCE [LARGE SCALE GENOMIC DNA]</scope>
    <source>
        <strain evidence="1 2">MD-104</strain>
    </source>
</reference>